<feature type="domain" description="HTH HARE-type" evidence="2">
    <location>
        <begin position="216"/>
        <end position="280"/>
    </location>
</feature>
<dbReference type="Pfam" id="PF05066">
    <property type="entry name" value="HARE-HTH"/>
    <property type="match status" value="1"/>
</dbReference>
<evidence type="ECO:0000259" key="2">
    <source>
        <dbReference type="PROSITE" id="PS51913"/>
    </source>
</evidence>
<dbReference type="Proteomes" id="UP000231602">
    <property type="component" value="Unassembled WGS sequence"/>
</dbReference>
<dbReference type="GO" id="GO:0003700">
    <property type="term" value="F:DNA-binding transcription factor activity"/>
    <property type="evidence" value="ECO:0007669"/>
    <property type="project" value="InterPro"/>
</dbReference>
<dbReference type="PANTHER" id="PTHR30603:SF62">
    <property type="entry name" value="RNA POLYMERASE SIGMA FACTOR SIGA"/>
    <property type="match status" value="1"/>
</dbReference>
<dbReference type="Pfam" id="PF04545">
    <property type="entry name" value="Sigma70_r4"/>
    <property type="match status" value="1"/>
</dbReference>
<dbReference type="InterPro" id="IPR050239">
    <property type="entry name" value="Sigma-70_RNA_pol_init_factors"/>
</dbReference>
<organism evidence="3 4">
    <name type="scientific">Candidatus Wolfebacteria bacterium CG10_big_fil_rev_8_21_14_0_10_31_9</name>
    <dbReference type="NCBI Taxonomy" id="1975070"/>
    <lineage>
        <taxon>Bacteria</taxon>
        <taxon>Candidatus Wolfeibacteriota</taxon>
    </lineage>
</organism>
<evidence type="ECO:0000256" key="1">
    <source>
        <dbReference type="ARBA" id="ARBA00023163"/>
    </source>
</evidence>
<keyword evidence="1" id="KW-0804">Transcription</keyword>
<dbReference type="InterPro" id="IPR036388">
    <property type="entry name" value="WH-like_DNA-bd_sf"/>
</dbReference>
<dbReference type="PROSITE" id="PS51913">
    <property type="entry name" value="HTH_HARE"/>
    <property type="match status" value="1"/>
</dbReference>
<dbReference type="Gene3D" id="1.10.10.1250">
    <property type="entry name" value="RNA polymerase, subunit delta, N-terminal domain"/>
    <property type="match status" value="1"/>
</dbReference>
<dbReference type="PRINTS" id="PR00046">
    <property type="entry name" value="SIGMA70FCT"/>
</dbReference>
<dbReference type="GO" id="GO:0006352">
    <property type="term" value="P:DNA-templated transcription initiation"/>
    <property type="evidence" value="ECO:0007669"/>
    <property type="project" value="InterPro"/>
</dbReference>
<dbReference type="InterPro" id="IPR013324">
    <property type="entry name" value="RNA_pol_sigma_r3/r4-like"/>
</dbReference>
<dbReference type="SUPFAM" id="SSF88659">
    <property type="entry name" value="Sigma3 and sigma4 domains of RNA polymerase sigma factors"/>
    <property type="match status" value="1"/>
</dbReference>
<accession>A0A2H0RCA2</accession>
<proteinExistence type="predicted"/>
<dbReference type="InterPro" id="IPR038087">
    <property type="entry name" value="RNAP_delta_N_dom_sf"/>
</dbReference>
<dbReference type="InterPro" id="IPR000943">
    <property type="entry name" value="RNA_pol_sigma70"/>
</dbReference>
<reference evidence="3 4" key="1">
    <citation type="submission" date="2017-09" db="EMBL/GenBank/DDBJ databases">
        <title>Depth-based differentiation of microbial function through sediment-hosted aquifers and enrichment of novel symbionts in the deep terrestrial subsurface.</title>
        <authorList>
            <person name="Probst A.J."/>
            <person name="Ladd B."/>
            <person name="Jarett J.K."/>
            <person name="Geller-Mcgrath D.E."/>
            <person name="Sieber C.M."/>
            <person name="Emerson J.B."/>
            <person name="Anantharaman K."/>
            <person name="Thomas B.C."/>
            <person name="Malmstrom R."/>
            <person name="Stieglmeier M."/>
            <person name="Klingl A."/>
            <person name="Woyke T."/>
            <person name="Ryan C.M."/>
            <person name="Banfield J.F."/>
        </authorList>
    </citation>
    <scope>NUCLEOTIDE SEQUENCE [LARGE SCALE GENOMIC DNA]</scope>
    <source>
        <strain evidence="3">CG10_big_fil_rev_8_21_14_0_10_31_9</strain>
    </source>
</reference>
<dbReference type="InterPro" id="IPR007630">
    <property type="entry name" value="RNA_pol_sigma70_r4"/>
</dbReference>
<dbReference type="CDD" id="cd06171">
    <property type="entry name" value="Sigma70_r4"/>
    <property type="match status" value="1"/>
</dbReference>
<dbReference type="PANTHER" id="PTHR30603">
    <property type="entry name" value="RNA POLYMERASE SIGMA FACTOR RPO"/>
    <property type="match status" value="1"/>
</dbReference>
<gene>
    <name evidence="3" type="ORF">COV23_01220</name>
</gene>
<dbReference type="Gene3D" id="1.10.10.10">
    <property type="entry name" value="Winged helix-like DNA-binding domain superfamily/Winged helix DNA-binding domain"/>
    <property type="match status" value="1"/>
</dbReference>
<evidence type="ECO:0000313" key="4">
    <source>
        <dbReference type="Proteomes" id="UP000231602"/>
    </source>
</evidence>
<dbReference type="EMBL" id="PCXV01000022">
    <property type="protein sequence ID" value="PIR44159.1"/>
    <property type="molecule type" value="Genomic_DNA"/>
</dbReference>
<name>A0A2H0RCA2_9BACT</name>
<protein>
    <recommendedName>
        <fullName evidence="2">HTH HARE-type domain-containing protein</fullName>
    </recommendedName>
</protein>
<sequence length="342" mass="39480">MLKINQVVNSLINNLNPRQREFLEERYGLKDQNRKTLQELGERHDITRERVRQIESEALRLARENFKNSEALKIVDQGKKFLQSIGGVKKEDDLVSDLKIVLKDDSINKFNLKFLFEVSGTPFYYNEDSEYNGFWYLDKQALKKAQGFIGKGVKFFSNKKDDLVFGNKFSKHLAQLASASNINDKVAIQYFGISKKFGTNPFSDFGLAHWEEINPKTSRAKAYLVLKKQGKPLHFRKIADVINESGFKDKKVYPQTIHNELIKDSRFVLVGRGMYGLKELGYTAGTAKDLITTILKSKGPLDARQVLKLVSEQRFLKENTILLNLQNKKYFKKTDNNKYYLA</sequence>
<dbReference type="AlphaFoldDB" id="A0A2H0RCA2"/>
<evidence type="ECO:0000313" key="3">
    <source>
        <dbReference type="EMBL" id="PIR44159.1"/>
    </source>
</evidence>
<comment type="caution">
    <text evidence="3">The sequence shown here is derived from an EMBL/GenBank/DDBJ whole genome shotgun (WGS) entry which is preliminary data.</text>
</comment>
<dbReference type="InterPro" id="IPR007759">
    <property type="entry name" value="Asxl_HARE-HTH"/>
</dbReference>